<organism evidence="1 2">
    <name type="scientific">Canavalia gladiata</name>
    <name type="common">Sword bean</name>
    <name type="synonym">Dolichos gladiatus</name>
    <dbReference type="NCBI Taxonomy" id="3824"/>
    <lineage>
        <taxon>Eukaryota</taxon>
        <taxon>Viridiplantae</taxon>
        <taxon>Streptophyta</taxon>
        <taxon>Embryophyta</taxon>
        <taxon>Tracheophyta</taxon>
        <taxon>Spermatophyta</taxon>
        <taxon>Magnoliopsida</taxon>
        <taxon>eudicotyledons</taxon>
        <taxon>Gunneridae</taxon>
        <taxon>Pentapetalae</taxon>
        <taxon>rosids</taxon>
        <taxon>fabids</taxon>
        <taxon>Fabales</taxon>
        <taxon>Fabaceae</taxon>
        <taxon>Papilionoideae</taxon>
        <taxon>50 kb inversion clade</taxon>
        <taxon>NPAAA clade</taxon>
        <taxon>indigoferoid/millettioid clade</taxon>
        <taxon>Phaseoleae</taxon>
        <taxon>Canavalia</taxon>
    </lineage>
</organism>
<sequence length="88" mass="10209">MSTSNIAFGPEQSEQSTLAFQKSLLRGLLQQSHPLSLEQDLEWNSFFRRRDQLLRPSSFSMEIGANFVEGFFLDQPQQRRILQTFGRS</sequence>
<dbReference type="EMBL" id="JAYMYQ010000004">
    <property type="protein sequence ID" value="KAK7338442.1"/>
    <property type="molecule type" value="Genomic_DNA"/>
</dbReference>
<gene>
    <name evidence="1" type="ORF">VNO77_19052</name>
</gene>
<name>A0AAN9LLY6_CANGL</name>
<evidence type="ECO:0000313" key="1">
    <source>
        <dbReference type="EMBL" id="KAK7338442.1"/>
    </source>
</evidence>
<dbReference type="AlphaFoldDB" id="A0AAN9LLY6"/>
<protein>
    <submittedName>
        <fullName evidence="1">Uncharacterized protein</fullName>
    </submittedName>
</protein>
<keyword evidence="2" id="KW-1185">Reference proteome</keyword>
<proteinExistence type="predicted"/>
<evidence type="ECO:0000313" key="2">
    <source>
        <dbReference type="Proteomes" id="UP001367508"/>
    </source>
</evidence>
<reference evidence="1 2" key="1">
    <citation type="submission" date="2024-01" db="EMBL/GenBank/DDBJ databases">
        <title>The genomes of 5 underutilized Papilionoideae crops provide insights into root nodulation and disease resistanc.</title>
        <authorList>
            <person name="Jiang F."/>
        </authorList>
    </citation>
    <scope>NUCLEOTIDE SEQUENCE [LARGE SCALE GENOMIC DNA]</scope>
    <source>
        <strain evidence="1">LVBAO_FW01</strain>
        <tissue evidence="1">Leaves</tissue>
    </source>
</reference>
<accession>A0AAN9LLY6</accession>
<comment type="caution">
    <text evidence="1">The sequence shown here is derived from an EMBL/GenBank/DDBJ whole genome shotgun (WGS) entry which is preliminary data.</text>
</comment>
<dbReference type="Proteomes" id="UP001367508">
    <property type="component" value="Unassembled WGS sequence"/>
</dbReference>